<keyword evidence="1" id="KW-0560">Oxidoreductase</keyword>
<accession>I3ZIT6</accession>
<dbReference type="PANTHER" id="PTHR43401">
    <property type="entry name" value="L-THREONINE 3-DEHYDROGENASE"/>
    <property type="match status" value="1"/>
</dbReference>
<dbReference type="CDD" id="cd08261">
    <property type="entry name" value="Zn_ADH7"/>
    <property type="match status" value="1"/>
</dbReference>
<dbReference type="EMBL" id="CP003379">
    <property type="protein sequence ID" value="AFL89154.1"/>
    <property type="molecule type" value="Genomic_DNA"/>
</dbReference>
<sequence>MKAVALVASGDARVVDIAEPQGAPGDVLLKVEMIGLCGTDLNSYRGRNPLVTYPRVIGHEIAATVLRGTPTCPEGTHVTVSPYTSCGQCASCRRGRYNACQNNQTFGVQRDGALTELLSVPESRLYPSTLPLRALSLVEPLTVGVHAVARGRVTSSDTVAVFGCGGVGLGAIAGAAGRGARTVAIDVDDAKLETARLAGATDLIHSGREDFRARLRELNEGRGPDVIIEAIGLPETFRAAVEEVAFTGRVVYIGYAKEPVAYETKLFVQKELDILGSRNAQPEDFREVISLLESGKFPTEKAISAVITMEDVPRMLAEWSNAPAGITKILVQVSA</sequence>
<dbReference type="STRING" id="926566.Terro_2919"/>
<evidence type="ECO:0000256" key="1">
    <source>
        <dbReference type="ARBA" id="ARBA00023002"/>
    </source>
</evidence>
<dbReference type="Pfam" id="PF00107">
    <property type="entry name" value="ADH_zinc_N"/>
    <property type="match status" value="1"/>
</dbReference>
<dbReference type="eggNOG" id="COG1063">
    <property type="taxonomic scope" value="Bacteria"/>
</dbReference>
<evidence type="ECO:0000259" key="3">
    <source>
        <dbReference type="Pfam" id="PF08240"/>
    </source>
</evidence>
<feature type="domain" description="Alcohol dehydrogenase-like N-terminal" evidence="3">
    <location>
        <begin position="24"/>
        <end position="127"/>
    </location>
</feature>
<keyword evidence="5" id="KW-1185">Reference proteome</keyword>
<dbReference type="Pfam" id="PF08240">
    <property type="entry name" value="ADH_N"/>
    <property type="match status" value="1"/>
</dbReference>
<dbReference type="Gene3D" id="3.40.50.720">
    <property type="entry name" value="NAD(P)-binding Rossmann-like Domain"/>
    <property type="match status" value="1"/>
</dbReference>
<dbReference type="InterPro" id="IPR013149">
    <property type="entry name" value="ADH-like_C"/>
</dbReference>
<evidence type="ECO:0000313" key="5">
    <source>
        <dbReference type="Proteomes" id="UP000006056"/>
    </source>
</evidence>
<evidence type="ECO:0000313" key="4">
    <source>
        <dbReference type="EMBL" id="AFL89154.1"/>
    </source>
</evidence>
<dbReference type="HOGENOM" id="CLU_026673_11_0_0"/>
<dbReference type="InterPro" id="IPR013154">
    <property type="entry name" value="ADH-like_N"/>
</dbReference>
<dbReference type="SUPFAM" id="SSF50129">
    <property type="entry name" value="GroES-like"/>
    <property type="match status" value="1"/>
</dbReference>
<proteinExistence type="predicted"/>
<dbReference type="AlphaFoldDB" id="I3ZIT6"/>
<dbReference type="Proteomes" id="UP000006056">
    <property type="component" value="Chromosome"/>
</dbReference>
<gene>
    <name evidence="4" type="ordered locus">Terro_2919</name>
</gene>
<dbReference type="OrthoDB" id="9777057at2"/>
<reference evidence="4 5" key="1">
    <citation type="submission" date="2012-06" db="EMBL/GenBank/DDBJ databases">
        <title>Complete genome of Terriglobus roseus DSM 18391.</title>
        <authorList>
            <consortium name="US DOE Joint Genome Institute (JGI-PGF)"/>
            <person name="Lucas S."/>
            <person name="Copeland A."/>
            <person name="Lapidus A."/>
            <person name="Glavina del Rio T."/>
            <person name="Dalin E."/>
            <person name="Tice H."/>
            <person name="Bruce D."/>
            <person name="Goodwin L."/>
            <person name="Pitluck S."/>
            <person name="Peters L."/>
            <person name="Mikhailova N."/>
            <person name="Munk A.C.C."/>
            <person name="Kyrpides N."/>
            <person name="Mavromatis K."/>
            <person name="Ivanova N."/>
            <person name="Brettin T."/>
            <person name="Detter J.C."/>
            <person name="Han C."/>
            <person name="Larimer F."/>
            <person name="Land M."/>
            <person name="Hauser L."/>
            <person name="Markowitz V."/>
            <person name="Cheng J.-F."/>
            <person name="Hugenholtz P."/>
            <person name="Woyke T."/>
            <person name="Wu D."/>
            <person name="Brambilla E."/>
            <person name="Klenk H.-P."/>
            <person name="Eisen J.A."/>
        </authorList>
    </citation>
    <scope>NUCLEOTIDE SEQUENCE [LARGE SCALE GENOMIC DNA]</scope>
    <source>
        <strain evidence="5">DSM 18391 / NRRL B-41598 / KBS 63</strain>
    </source>
</reference>
<feature type="domain" description="Alcohol dehydrogenase-like C-terminal" evidence="2">
    <location>
        <begin position="166"/>
        <end position="293"/>
    </location>
</feature>
<dbReference type="RefSeq" id="WP_014786418.1">
    <property type="nucleotide sequence ID" value="NC_018014.1"/>
</dbReference>
<name>I3ZIT6_TERRK</name>
<dbReference type="SUPFAM" id="SSF51735">
    <property type="entry name" value="NAD(P)-binding Rossmann-fold domains"/>
    <property type="match status" value="1"/>
</dbReference>
<protein>
    <submittedName>
        <fullName evidence="4">Theronine dehydrogenase-like Zn-dependent dehydrogenase</fullName>
    </submittedName>
</protein>
<dbReference type="InterPro" id="IPR011032">
    <property type="entry name" value="GroES-like_sf"/>
</dbReference>
<dbReference type="InterPro" id="IPR050129">
    <property type="entry name" value="Zn_alcohol_dh"/>
</dbReference>
<evidence type="ECO:0000259" key="2">
    <source>
        <dbReference type="Pfam" id="PF00107"/>
    </source>
</evidence>
<organism evidence="4 5">
    <name type="scientific">Terriglobus roseus (strain DSM 18391 / NRRL B-41598 / KBS 63)</name>
    <dbReference type="NCBI Taxonomy" id="926566"/>
    <lineage>
        <taxon>Bacteria</taxon>
        <taxon>Pseudomonadati</taxon>
        <taxon>Acidobacteriota</taxon>
        <taxon>Terriglobia</taxon>
        <taxon>Terriglobales</taxon>
        <taxon>Acidobacteriaceae</taxon>
        <taxon>Terriglobus</taxon>
    </lineage>
</organism>
<dbReference type="KEGG" id="trs:Terro_2919"/>
<dbReference type="Gene3D" id="3.90.180.10">
    <property type="entry name" value="Medium-chain alcohol dehydrogenases, catalytic domain"/>
    <property type="match status" value="1"/>
</dbReference>
<dbReference type="GO" id="GO:0016491">
    <property type="term" value="F:oxidoreductase activity"/>
    <property type="evidence" value="ECO:0007669"/>
    <property type="project" value="UniProtKB-KW"/>
</dbReference>
<dbReference type="PANTHER" id="PTHR43401:SF2">
    <property type="entry name" value="L-THREONINE 3-DEHYDROGENASE"/>
    <property type="match status" value="1"/>
</dbReference>
<dbReference type="InterPro" id="IPR036291">
    <property type="entry name" value="NAD(P)-bd_dom_sf"/>
</dbReference>